<dbReference type="GO" id="GO:0046872">
    <property type="term" value="F:metal ion binding"/>
    <property type="evidence" value="ECO:0007669"/>
    <property type="project" value="UniProtKB-KW"/>
</dbReference>
<gene>
    <name evidence="15" type="primary">addB</name>
    <name evidence="15" type="ORF">IAA07_13335</name>
</gene>
<dbReference type="GO" id="GO:0004527">
    <property type="term" value="F:exonuclease activity"/>
    <property type="evidence" value="ECO:0007669"/>
    <property type="project" value="UniProtKB-KW"/>
</dbReference>
<evidence type="ECO:0000256" key="13">
    <source>
        <dbReference type="ARBA" id="ARBA00023204"/>
    </source>
</evidence>
<keyword evidence="13" id="KW-0234">DNA repair</keyword>
<dbReference type="GO" id="GO:0005524">
    <property type="term" value="F:ATP binding"/>
    <property type="evidence" value="ECO:0007669"/>
    <property type="project" value="UniProtKB-KW"/>
</dbReference>
<sequence>MSLQFIFGGSGAGKTRFLYDSLIRESVEHPEEKYILLVPEQFTMQTQREIISLHPRQGTMNIDIVSFQRLAYRIFEELAIESPAVLDDMGKSMVLRKIAAEEKDRLGIFKRHLNHAGFIGQMKSMVSEMAQYGISWEHLEDMEEKVRSPLLREKLKDLSIIYRGFREYIAEKFITAEEILDVLCRVLPESARMRESKIVLDGFTGFTPVQYRVLEQMMVCCRKVTVALTIEREARPYQEGGIQNLFYMSKHTVCRLVSIADRNGVARSEDIHMEGRPYPRFSQDGDRSALDFLEENIYRYGRKTYEGAPAQIRIFKALDPGREAAALTHRIQQAVRQEGYRYRDIAVVTGSLETYGKELGRRFEAAGIPYFIDDKRNVMSHPLVELIRSAIEAVRQDLSYESVFRYLKSGLIFTDREEERDRLENYVLALGIRGFKRWDVQWDQVYRGGSGLNLEELNGFRREIVEGLRPLREVLKDREKTVADRSAAIVGYLAGYEIEKKIQDFADRFEAAGDYRLADEYRQVYGFVMEMMDRVVALLGDEKVSLKEYGEILDAGFEEIRVGLIPATIDRIVVGDLTRTRLNHIKILFFTGVNDGIVPARKDGGGILSDMERESLKELHMEMAPTAREEGFLQRFYLYLMMAKPSDRLVISFAGMDGEGKGLRPSSLIHELQTLFPKLAVEEGDWDRMEISSREEGKETLIQCLRDLETEGQDGRFLELYRLFHMSPEGRRQAEELAEAAFLAYTDRGIGKAAAREIYGKILSGSVTRMEQYEACAYAHFLAYGLELLPRQEYELKPVDMGNLFHEAIDLCFKQAARDGKRIQEMSDEERRKLAKSSVDEVADQYGGAILKSSARNRYLTERAERVTERTLWALSEQLKKGDFEPVGFEVSFSAIDNLKAMRISLSEEEELQLRGRIDRLDLCEDETHVYVKIIDYKSGSTSFDLAALYYGLQLQLVVYMDAALEMEERKHPDKEVVPAGVFYYHIKDPVAETAGEPDKEEIDREILRQLKMNGLVNSEQEVISHLDREIEKASDIIPVAVKDGLIQEARSSVASRERFQALRGFVRNKLKAAGQRITGGDISVRPYKQGNRSACDYCPYHSVCGFDKKISGYGYRKLDNRKPEDIWQEIEGGDR</sequence>
<dbReference type="PANTHER" id="PTHR30591:SF1">
    <property type="entry name" value="RECBCD ENZYME SUBUNIT RECC"/>
    <property type="match status" value="1"/>
</dbReference>
<evidence type="ECO:0000256" key="7">
    <source>
        <dbReference type="ARBA" id="ARBA00022806"/>
    </source>
</evidence>
<evidence type="ECO:0000256" key="6">
    <source>
        <dbReference type="ARBA" id="ARBA00022801"/>
    </source>
</evidence>
<dbReference type="GO" id="GO:0003677">
    <property type="term" value="F:DNA binding"/>
    <property type="evidence" value="ECO:0007669"/>
    <property type="project" value="UniProtKB-KW"/>
</dbReference>
<keyword evidence="12" id="KW-0238">DNA-binding</keyword>
<dbReference type="InterPro" id="IPR014017">
    <property type="entry name" value="DNA_helicase_UvrD-like_C"/>
</dbReference>
<keyword evidence="8" id="KW-0269">Exonuclease</keyword>
<evidence type="ECO:0000259" key="14">
    <source>
        <dbReference type="PROSITE" id="PS51217"/>
    </source>
</evidence>
<dbReference type="EMBL" id="DWZA01000109">
    <property type="protein sequence ID" value="HJA72533.1"/>
    <property type="molecule type" value="Genomic_DNA"/>
</dbReference>
<protein>
    <submittedName>
        <fullName evidence="15">Helicase-exonuclease AddAB subunit AddB</fullName>
    </submittedName>
</protein>
<dbReference type="Gene3D" id="3.40.50.300">
    <property type="entry name" value="P-loop containing nucleotide triphosphate hydrolases"/>
    <property type="match status" value="3"/>
</dbReference>
<keyword evidence="5" id="KW-0227">DNA damage</keyword>
<keyword evidence="10" id="KW-0408">Iron</keyword>
<dbReference type="GO" id="GO:0051539">
    <property type="term" value="F:4 iron, 4 sulfur cluster binding"/>
    <property type="evidence" value="ECO:0007669"/>
    <property type="project" value="UniProtKB-KW"/>
</dbReference>
<dbReference type="Pfam" id="PF12705">
    <property type="entry name" value="PDDEXK_1"/>
    <property type="match status" value="1"/>
</dbReference>
<evidence type="ECO:0000313" key="15">
    <source>
        <dbReference type="EMBL" id="HJA72533.1"/>
    </source>
</evidence>
<evidence type="ECO:0000256" key="8">
    <source>
        <dbReference type="ARBA" id="ARBA00022839"/>
    </source>
</evidence>
<dbReference type="InterPro" id="IPR049035">
    <property type="entry name" value="ADDB_N"/>
</dbReference>
<evidence type="ECO:0000256" key="10">
    <source>
        <dbReference type="ARBA" id="ARBA00023004"/>
    </source>
</evidence>
<evidence type="ECO:0000256" key="9">
    <source>
        <dbReference type="ARBA" id="ARBA00022840"/>
    </source>
</evidence>
<dbReference type="PANTHER" id="PTHR30591">
    <property type="entry name" value="RECBCD ENZYME SUBUNIT RECC"/>
    <property type="match status" value="1"/>
</dbReference>
<evidence type="ECO:0000256" key="3">
    <source>
        <dbReference type="ARBA" id="ARBA00022723"/>
    </source>
</evidence>
<feature type="domain" description="UvrD-like helicase C-terminal" evidence="14">
    <location>
        <begin position="283"/>
        <end position="570"/>
    </location>
</feature>
<comment type="caution">
    <text evidence="15">The sequence shown here is derived from an EMBL/GenBank/DDBJ whole genome shotgun (WGS) entry which is preliminary data.</text>
</comment>
<keyword evidence="4" id="KW-0547">Nucleotide-binding</keyword>
<dbReference type="AlphaFoldDB" id="A0A9D2KPE3"/>
<keyword evidence="6" id="KW-0378">Hydrolase</keyword>
<dbReference type="GO" id="GO:0000724">
    <property type="term" value="P:double-strand break repair via homologous recombination"/>
    <property type="evidence" value="ECO:0007669"/>
    <property type="project" value="InterPro"/>
</dbReference>
<proteinExistence type="predicted"/>
<evidence type="ECO:0000256" key="1">
    <source>
        <dbReference type="ARBA" id="ARBA00022485"/>
    </source>
</evidence>
<evidence type="ECO:0000256" key="4">
    <source>
        <dbReference type="ARBA" id="ARBA00022741"/>
    </source>
</evidence>
<dbReference type="SUPFAM" id="SSF52540">
    <property type="entry name" value="P-loop containing nucleoside triphosphate hydrolases"/>
    <property type="match status" value="1"/>
</dbReference>
<keyword evidence="9" id="KW-0067">ATP-binding</keyword>
<organism evidence="15 16">
    <name type="scientific">Candidatus Lachnoclostridium stercoravium</name>
    <dbReference type="NCBI Taxonomy" id="2838633"/>
    <lineage>
        <taxon>Bacteria</taxon>
        <taxon>Bacillati</taxon>
        <taxon>Bacillota</taxon>
        <taxon>Clostridia</taxon>
        <taxon>Lachnospirales</taxon>
        <taxon>Lachnospiraceae</taxon>
    </lineage>
</organism>
<dbReference type="Pfam" id="PF21445">
    <property type="entry name" value="ADDB_N"/>
    <property type="match status" value="1"/>
</dbReference>
<evidence type="ECO:0000313" key="16">
    <source>
        <dbReference type="Proteomes" id="UP000823900"/>
    </source>
</evidence>
<dbReference type="GO" id="GO:0004386">
    <property type="term" value="F:helicase activity"/>
    <property type="evidence" value="ECO:0007669"/>
    <property type="project" value="UniProtKB-KW"/>
</dbReference>
<evidence type="ECO:0000256" key="12">
    <source>
        <dbReference type="ARBA" id="ARBA00023125"/>
    </source>
</evidence>
<reference evidence="15" key="2">
    <citation type="submission" date="2021-04" db="EMBL/GenBank/DDBJ databases">
        <authorList>
            <person name="Gilroy R."/>
        </authorList>
    </citation>
    <scope>NUCLEOTIDE SEQUENCE</scope>
    <source>
        <strain evidence="15">CHK178-16964</strain>
    </source>
</reference>
<keyword evidence="1" id="KW-0004">4Fe-4S</keyword>
<dbReference type="Proteomes" id="UP000823900">
    <property type="component" value="Unassembled WGS sequence"/>
</dbReference>
<dbReference type="InterPro" id="IPR011604">
    <property type="entry name" value="PDDEXK-like_dom_sf"/>
</dbReference>
<dbReference type="PROSITE" id="PS51217">
    <property type="entry name" value="UVRD_HELICASE_CTER"/>
    <property type="match status" value="1"/>
</dbReference>
<evidence type="ECO:0000256" key="2">
    <source>
        <dbReference type="ARBA" id="ARBA00022722"/>
    </source>
</evidence>
<keyword evidence="2" id="KW-0540">Nuclease</keyword>
<keyword evidence="3" id="KW-0479">Metal-binding</keyword>
<evidence type="ECO:0000256" key="11">
    <source>
        <dbReference type="ARBA" id="ARBA00023014"/>
    </source>
</evidence>
<evidence type="ECO:0000256" key="5">
    <source>
        <dbReference type="ARBA" id="ARBA00022763"/>
    </source>
</evidence>
<name>A0A9D2KPE3_9FIRM</name>
<keyword evidence="7 15" id="KW-0347">Helicase</keyword>
<dbReference type="Gene3D" id="3.90.320.10">
    <property type="match status" value="1"/>
</dbReference>
<dbReference type="InterPro" id="IPR014140">
    <property type="entry name" value="DNA_helicase_suAddB"/>
</dbReference>
<dbReference type="InterPro" id="IPR027417">
    <property type="entry name" value="P-loop_NTPase"/>
</dbReference>
<accession>A0A9D2KPE3</accession>
<reference evidence="15" key="1">
    <citation type="journal article" date="2021" name="PeerJ">
        <title>Extensive microbial diversity within the chicken gut microbiome revealed by metagenomics and culture.</title>
        <authorList>
            <person name="Gilroy R."/>
            <person name="Ravi A."/>
            <person name="Getino M."/>
            <person name="Pursley I."/>
            <person name="Horton D.L."/>
            <person name="Alikhan N.F."/>
            <person name="Baker D."/>
            <person name="Gharbi K."/>
            <person name="Hall N."/>
            <person name="Watson M."/>
            <person name="Adriaenssens E.M."/>
            <person name="Foster-Nyarko E."/>
            <person name="Jarju S."/>
            <person name="Secka A."/>
            <person name="Antonio M."/>
            <person name="Oren A."/>
            <person name="Chaudhuri R.R."/>
            <person name="La Ragione R."/>
            <person name="Hildebrand F."/>
            <person name="Pallen M.J."/>
        </authorList>
    </citation>
    <scope>NUCLEOTIDE SEQUENCE</scope>
    <source>
        <strain evidence="15">CHK178-16964</strain>
    </source>
</reference>
<dbReference type="NCBIfam" id="TIGR02773">
    <property type="entry name" value="addB_Gpos"/>
    <property type="match status" value="1"/>
</dbReference>
<dbReference type="InterPro" id="IPR038726">
    <property type="entry name" value="PDDEXK_AddAB-type"/>
</dbReference>
<keyword evidence="11" id="KW-0411">Iron-sulfur</keyword>